<feature type="region of interest" description="Disordered" evidence="1">
    <location>
        <begin position="850"/>
        <end position="894"/>
    </location>
</feature>
<keyword evidence="2" id="KW-1133">Transmembrane helix</keyword>
<feature type="compositionally biased region" description="Polar residues" evidence="1">
    <location>
        <begin position="316"/>
        <end position="327"/>
    </location>
</feature>
<dbReference type="InterPro" id="IPR052196">
    <property type="entry name" value="Bact_Kbp"/>
</dbReference>
<feature type="region of interest" description="Disordered" evidence="1">
    <location>
        <begin position="969"/>
        <end position="994"/>
    </location>
</feature>
<keyword evidence="2" id="KW-0812">Transmembrane</keyword>
<protein>
    <submittedName>
        <fullName evidence="4">LysM peptidoglycan-binding domain-containing protein</fullName>
    </submittedName>
</protein>
<evidence type="ECO:0000313" key="5">
    <source>
        <dbReference type="Proteomes" id="UP001500707"/>
    </source>
</evidence>
<evidence type="ECO:0000313" key="4">
    <source>
        <dbReference type="EMBL" id="GAA3592078.1"/>
    </source>
</evidence>
<sequence>MRTTPSPAAAAGRTLGRLLKAVLSLIVLTVAVAGLPLLLAWATPVIWASTRDDLAHLLDRQDTGAVFLLLLVAVAWIGWAQFTVCAVRELIAQLRGRPWHAPRGLGSSQRAAALLIGSILVLLPASSALASEAQAAPATTAAHIPGQTTPAPHAPGSHTTSPDQAHTSTASAAASRASYTVRETRPAESLWAIAERELGDGERWREIADLNEGRTMADGQVFRANSFLQPGWQLQMPDPGEVAGGFRAQLGDCTPAADEGSEHVVTVESGDYLSKIAEEELGDGNDWPRLFDASRGKPQPDGLPAITDPDLIRPGQQVTVPGTQPRQETQEHAPEKEESGSTDTAPPAVEKPDATQNPSEGRGEEQAPAPSHTAPAVPEAPAPSASPTSGAQQPGQDQVSPSASASAAPRPTGSASAVSPPTESSGSAAASSAPAASQAPTPATAPAGSPLSLRTVLGAGALLAAAVTGALALRRTLQRRRREPGETIAIAPEPSTAEAQLAAAAEPGGAARLDVALRALAHQLADKESSGVLPALRAARIGTRTLQVLPEDLAQEPAAPFVAGQGGWWVLPSDAILLDEEAAREVPAPYPGLVTIGTTRAGDLLLLNLAQVPALLLEGNPVHITEVCTSLALELGMSPWASEVEVVAIGFGEDLPRLLPTARIAYMRQAEHALRDLSERLLETHQMPETQRQPYLLLCAASLDADTAWQFADVISRSGSVPVTLVAPAPAAAAHFPEAELLNAAATEPQHLDHAGIDITVQRLEHAAYVQITTALKVARQPAHPAAGPWRDLPEEPEGAPQPLVAEEPIAPAPVSMSPAQVQNESSEGFPALVAATTDPSGLRLLTATVPGQGHAEPGPGTGAASSTASEPTALDDAQEAGEDADSADDSEVPQAEGVEAHALHAPEIRVLGPVEVTGVDSTGHGPRMAQLAALLLFRPGRSADALCSDMDPVNPWSASTLNARIGGLRRSLGRDPSGNPFVPRRSSGEDPYQLSPGVRCDWTRFLQLVERALPLGPTGLPDLEKALGLVRGKPFGGKPLPWAIPLQQEMITRIIDVAHSVATYRTPPGPHHDLSAARQAVATGLDVDPTAELLYRDWLRIEHAAGNRQGLHTAITRIQQVNHTLDCSLETETFQLINHLLNNSTPEAREAL</sequence>
<dbReference type="RefSeq" id="WP_346186448.1">
    <property type="nucleotide sequence ID" value="NZ_BAABCE010000029.1"/>
</dbReference>
<dbReference type="InterPro" id="IPR036779">
    <property type="entry name" value="LysM_dom_sf"/>
</dbReference>
<reference evidence="5" key="1">
    <citation type="journal article" date="2019" name="Int. J. Syst. Evol. Microbiol.">
        <title>The Global Catalogue of Microorganisms (GCM) 10K type strain sequencing project: providing services to taxonomists for standard genome sequencing and annotation.</title>
        <authorList>
            <consortium name="The Broad Institute Genomics Platform"/>
            <consortium name="The Broad Institute Genome Sequencing Center for Infectious Disease"/>
            <person name="Wu L."/>
            <person name="Ma J."/>
        </authorList>
    </citation>
    <scope>NUCLEOTIDE SEQUENCE [LARGE SCALE GENOMIC DNA]</scope>
    <source>
        <strain evidence="5">JCM 17656</strain>
    </source>
</reference>
<feature type="region of interest" description="Disordered" evidence="1">
    <location>
        <begin position="139"/>
        <end position="181"/>
    </location>
</feature>
<dbReference type="Proteomes" id="UP001500707">
    <property type="component" value="Unassembled WGS sequence"/>
</dbReference>
<organism evidence="4 5">
    <name type="scientific">Streptomyces osmaniensis</name>
    <dbReference type="NCBI Taxonomy" id="593134"/>
    <lineage>
        <taxon>Bacteria</taxon>
        <taxon>Bacillati</taxon>
        <taxon>Actinomycetota</taxon>
        <taxon>Actinomycetes</taxon>
        <taxon>Kitasatosporales</taxon>
        <taxon>Streptomycetaceae</taxon>
        <taxon>Streptomyces</taxon>
    </lineage>
</organism>
<dbReference type="CDD" id="cd00118">
    <property type="entry name" value="LysM"/>
    <property type="match status" value="1"/>
</dbReference>
<keyword evidence="2" id="KW-0472">Membrane</keyword>
<dbReference type="InterPro" id="IPR005158">
    <property type="entry name" value="BTAD"/>
</dbReference>
<proteinExistence type="predicted"/>
<feature type="compositionally biased region" description="Basic and acidic residues" evidence="1">
    <location>
        <begin position="328"/>
        <end position="339"/>
    </location>
</feature>
<dbReference type="PANTHER" id="PTHR34700:SF4">
    <property type="entry name" value="PHAGE-LIKE ELEMENT PBSX PROTEIN XKDP"/>
    <property type="match status" value="1"/>
</dbReference>
<feature type="compositionally biased region" description="Low complexity" evidence="1">
    <location>
        <begin position="165"/>
        <end position="178"/>
    </location>
</feature>
<feature type="region of interest" description="Disordered" evidence="1">
    <location>
        <begin position="783"/>
        <end position="802"/>
    </location>
</feature>
<accession>A0ABP6YZ11</accession>
<dbReference type="SMART" id="SM01043">
    <property type="entry name" value="BTAD"/>
    <property type="match status" value="1"/>
</dbReference>
<feature type="transmembrane region" description="Helical" evidence="2">
    <location>
        <begin position="67"/>
        <end position="91"/>
    </location>
</feature>
<dbReference type="InterPro" id="IPR036388">
    <property type="entry name" value="WH-like_DNA-bd_sf"/>
</dbReference>
<dbReference type="PANTHER" id="PTHR34700">
    <property type="entry name" value="POTASSIUM BINDING PROTEIN KBP"/>
    <property type="match status" value="1"/>
</dbReference>
<keyword evidence="5" id="KW-1185">Reference proteome</keyword>
<feature type="transmembrane region" description="Helical" evidence="2">
    <location>
        <begin position="111"/>
        <end position="130"/>
    </location>
</feature>
<dbReference type="InterPro" id="IPR018392">
    <property type="entry name" value="LysM"/>
</dbReference>
<dbReference type="EMBL" id="BAABCE010000029">
    <property type="protein sequence ID" value="GAA3592078.1"/>
    <property type="molecule type" value="Genomic_DNA"/>
</dbReference>
<evidence type="ECO:0000256" key="1">
    <source>
        <dbReference type="SAM" id="MobiDB-lite"/>
    </source>
</evidence>
<feature type="transmembrane region" description="Helical" evidence="2">
    <location>
        <begin position="21"/>
        <end position="47"/>
    </location>
</feature>
<dbReference type="Gene3D" id="1.10.10.10">
    <property type="entry name" value="Winged helix-like DNA-binding domain superfamily/Winged helix DNA-binding domain"/>
    <property type="match status" value="1"/>
</dbReference>
<evidence type="ECO:0000259" key="3">
    <source>
        <dbReference type="SMART" id="SM01043"/>
    </source>
</evidence>
<feature type="compositionally biased region" description="Acidic residues" evidence="1">
    <location>
        <begin position="877"/>
        <end position="892"/>
    </location>
</feature>
<name>A0ABP6YZ11_9ACTN</name>
<comment type="caution">
    <text evidence="4">The sequence shown here is derived from an EMBL/GenBank/DDBJ whole genome shotgun (WGS) entry which is preliminary data.</text>
</comment>
<evidence type="ECO:0000256" key="2">
    <source>
        <dbReference type="SAM" id="Phobius"/>
    </source>
</evidence>
<feature type="compositionally biased region" description="Low complexity" evidence="1">
    <location>
        <begin position="374"/>
        <end position="447"/>
    </location>
</feature>
<gene>
    <name evidence="4" type="ORF">GCM10022295_87100</name>
</gene>
<feature type="domain" description="Bacterial transcriptional activator" evidence="3">
    <location>
        <begin position="1001"/>
        <end position="1142"/>
    </location>
</feature>
<feature type="region of interest" description="Disordered" evidence="1">
    <location>
        <begin position="280"/>
        <end position="447"/>
    </location>
</feature>
<dbReference type="Gene3D" id="3.10.350.10">
    <property type="entry name" value="LysM domain"/>
    <property type="match status" value="2"/>
</dbReference>